<proteinExistence type="predicted"/>
<protein>
    <recommendedName>
        <fullName evidence="3">Flagellar biosynthesis protein FlgN</fullName>
    </recommendedName>
</protein>
<organism evidence="1 2">
    <name type="scientific">Actibacterium mucosum KCTC 23349</name>
    <dbReference type="NCBI Taxonomy" id="1454373"/>
    <lineage>
        <taxon>Bacteria</taxon>
        <taxon>Pseudomonadati</taxon>
        <taxon>Pseudomonadota</taxon>
        <taxon>Alphaproteobacteria</taxon>
        <taxon>Rhodobacterales</taxon>
        <taxon>Roseobacteraceae</taxon>
        <taxon>Actibacterium</taxon>
    </lineage>
</organism>
<keyword evidence="2" id="KW-1185">Reference proteome</keyword>
<dbReference type="AlphaFoldDB" id="A0A037ZNW8"/>
<dbReference type="Proteomes" id="UP000026249">
    <property type="component" value="Unassembled WGS sequence"/>
</dbReference>
<evidence type="ECO:0000313" key="1">
    <source>
        <dbReference type="EMBL" id="KAJ57355.1"/>
    </source>
</evidence>
<dbReference type="RefSeq" id="WP_035255658.1">
    <property type="nucleotide sequence ID" value="NZ_JFKE01000001.1"/>
</dbReference>
<reference evidence="1 2" key="1">
    <citation type="submission" date="2014-03" db="EMBL/GenBank/DDBJ databases">
        <title>Draft Genome Sequence of Actibacterium mucosum KCTC 23349, a Marine Alphaproteobacterium with Complex Ionic Requirements Isolated from Mediterranean Seawater at Malvarrosa Beach, Valencia, Spain.</title>
        <authorList>
            <person name="Arahal D.R."/>
            <person name="Shao Z."/>
            <person name="Lai Q."/>
            <person name="Pujalte M.J."/>
        </authorList>
    </citation>
    <scope>NUCLEOTIDE SEQUENCE [LARGE SCALE GENOMIC DNA]</scope>
    <source>
        <strain evidence="1 2">KCTC 23349</strain>
    </source>
</reference>
<sequence length="111" mass="12035">MGDSVAKLADILHRERDALRQGMLGELEGLAREKEVAIAGIGGLNDAAKLQPLRDLARRNAEMLEAARRGVAAARARVLQLTNATADLRTYTRAGQMTNLSGATRRIERKA</sequence>
<evidence type="ECO:0008006" key="3">
    <source>
        <dbReference type="Google" id="ProtNLM"/>
    </source>
</evidence>
<dbReference type="STRING" id="1454373.ACMU_02305"/>
<dbReference type="EMBL" id="JFKE01000001">
    <property type="protein sequence ID" value="KAJ57355.1"/>
    <property type="molecule type" value="Genomic_DNA"/>
</dbReference>
<evidence type="ECO:0000313" key="2">
    <source>
        <dbReference type="Proteomes" id="UP000026249"/>
    </source>
</evidence>
<gene>
    <name evidence="1" type="ORF">ACMU_02305</name>
</gene>
<accession>A0A037ZNW8</accession>
<name>A0A037ZNW8_9RHOB</name>
<comment type="caution">
    <text evidence="1">The sequence shown here is derived from an EMBL/GenBank/DDBJ whole genome shotgun (WGS) entry which is preliminary data.</text>
</comment>